<sequence length="354" mass="40042">MPLLRLPNETLTQIFDQVGSSFFREDLGRLTVCKYWFEFALPACLKCITLSQETLRSLIASGIMERLSPLKNSVETLDIELRGYQVCISKYYPQEHTLGSNALMATASNETARDNPVKTWMKVLNNDLAKLAIIAQQCRRLRTLYIRAWRSLSPEPLDMPDDYLLLPTMQSLLSAENLSVLVLDLSVDFLKSPGKQEKDHHICPTIGALLCSLRTLHVRMRSICPDVLKPWNHKDRLHLREVVINLSLTSNLAGITSAAHSKRCGSREGGLLQLRDDMLVQADVLATRMSSPKIMRILTHSLPQFEKYSLDVLTGKTMILDDDMGWDEDGKTIKDDSDPESELLDDEFSSFSDE</sequence>
<evidence type="ECO:0008006" key="4">
    <source>
        <dbReference type="Google" id="ProtNLM"/>
    </source>
</evidence>
<accession>A0A9W8N519</accession>
<dbReference type="AlphaFoldDB" id="A0A9W8N519"/>
<feature type="region of interest" description="Disordered" evidence="1">
    <location>
        <begin position="325"/>
        <end position="354"/>
    </location>
</feature>
<comment type="caution">
    <text evidence="2">The sequence shown here is derived from an EMBL/GenBank/DDBJ whole genome shotgun (WGS) entry which is preliminary data.</text>
</comment>
<feature type="compositionally biased region" description="Acidic residues" evidence="1">
    <location>
        <begin position="337"/>
        <end position="354"/>
    </location>
</feature>
<proteinExistence type="predicted"/>
<organism evidence="2 3">
    <name type="scientific">Xylaria arbuscula</name>
    <dbReference type="NCBI Taxonomy" id="114810"/>
    <lineage>
        <taxon>Eukaryota</taxon>
        <taxon>Fungi</taxon>
        <taxon>Dikarya</taxon>
        <taxon>Ascomycota</taxon>
        <taxon>Pezizomycotina</taxon>
        <taxon>Sordariomycetes</taxon>
        <taxon>Xylariomycetidae</taxon>
        <taxon>Xylariales</taxon>
        <taxon>Xylariaceae</taxon>
        <taxon>Xylaria</taxon>
    </lineage>
</organism>
<dbReference type="VEuPathDB" id="FungiDB:F4678DRAFT_358763"/>
<keyword evidence="3" id="KW-1185">Reference proteome</keyword>
<evidence type="ECO:0000313" key="3">
    <source>
        <dbReference type="Proteomes" id="UP001148614"/>
    </source>
</evidence>
<protein>
    <recommendedName>
        <fullName evidence="4">F-box domain-containing protein</fullName>
    </recommendedName>
</protein>
<dbReference type="EMBL" id="JANPWZ010002820">
    <property type="protein sequence ID" value="KAJ3555886.1"/>
    <property type="molecule type" value="Genomic_DNA"/>
</dbReference>
<evidence type="ECO:0000256" key="1">
    <source>
        <dbReference type="SAM" id="MobiDB-lite"/>
    </source>
</evidence>
<reference evidence="2" key="1">
    <citation type="submission" date="2022-07" db="EMBL/GenBank/DDBJ databases">
        <title>Genome Sequence of Xylaria arbuscula.</title>
        <authorList>
            <person name="Buettner E."/>
        </authorList>
    </citation>
    <scope>NUCLEOTIDE SEQUENCE</scope>
    <source>
        <strain evidence="2">VT107</strain>
    </source>
</reference>
<name>A0A9W8N519_9PEZI</name>
<gene>
    <name evidence="2" type="ORF">NPX13_g10259</name>
</gene>
<dbReference type="Proteomes" id="UP001148614">
    <property type="component" value="Unassembled WGS sequence"/>
</dbReference>
<evidence type="ECO:0000313" key="2">
    <source>
        <dbReference type="EMBL" id="KAJ3555886.1"/>
    </source>
</evidence>